<dbReference type="Proteomes" id="UP000024635">
    <property type="component" value="Unassembled WGS sequence"/>
</dbReference>
<gene>
    <name evidence="1" type="primary">Acey_s0036.g3242</name>
    <name evidence="1" type="ORF">Y032_0036g3242</name>
</gene>
<evidence type="ECO:0000313" key="2">
    <source>
        <dbReference type="Proteomes" id="UP000024635"/>
    </source>
</evidence>
<dbReference type="AlphaFoldDB" id="A0A016UKA3"/>
<evidence type="ECO:0000313" key="1">
    <source>
        <dbReference type="EMBL" id="EYC15605.1"/>
    </source>
</evidence>
<protein>
    <submittedName>
        <fullName evidence="1">Uncharacterized protein</fullName>
    </submittedName>
</protein>
<accession>A0A016UKA3</accession>
<organism evidence="1 2">
    <name type="scientific">Ancylostoma ceylanicum</name>
    <dbReference type="NCBI Taxonomy" id="53326"/>
    <lineage>
        <taxon>Eukaryota</taxon>
        <taxon>Metazoa</taxon>
        <taxon>Ecdysozoa</taxon>
        <taxon>Nematoda</taxon>
        <taxon>Chromadorea</taxon>
        <taxon>Rhabditida</taxon>
        <taxon>Rhabditina</taxon>
        <taxon>Rhabditomorpha</taxon>
        <taxon>Strongyloidea</taxon>
        <taxon>Ancylostomatidae</taxon>
        <taxon>Ancylostomatinae</taxon>
        <taxon>Ancylostoma</taxon>
    </lineage>
</organism>
<reference evidence="2" key="1">
    <citation type="journal article" date="2015" name="Nat. Genet.">
        <title>The genome and transcriptome of the zoonotic hookworm Ancylostoma ceylanicum identify infection-specific gene families.</title>
        <authorList>
            <person name="Schwarz E.M."/>
            <person name="Hu Y."/>
            <person name="Antoshechkin I."/>
            <person name="Miller M.M."/>
            <person name="Sternberg P.W."/>
            <person name="Aroian R.V."/>
        </authorList>
    </citation>
    <scope>NUCLEOTIDE SEQUENCE</scope>
    <source>
        <strain evidence="2">HY135</strain>
    </source>
</reference>
<proteinExistence type="predicted"/>
<sequence length="147" mass="16197">MDDGDVVETESALPFLQGGIGWKSERLCFFLREEAQMEKPLDLLVPQGGSAKRGLMDDGDVVETDSALPFPQGGIGWKSERLCFFLREEAQMEKPLDLLVPQGGSAKRGLMDDGDVVETDSALPFPQGGIGWKSERLCCFLREEAQM</sequence>
<name>A0A016UKA3_9BILA</name>
<dbReference type="EMBL" id="JARK01001372">
    <property type="protein sequence ID" value="EYC15605.1"/>
    <property type="molecule type" value="Genomic_DNA"/>
</dbReference>
<comment type="caution">
    <text evidence="1">The sequence shown here is derived from an EMBL/GenBank/DDBJ whole genome shotgun (WGS) entry which is preliminary data.</text>
</comment>
<keyword evidence="2" id="KW-1185">Reference proteome</keyword>